<protein>
    <submittedName>
        <fullName evidence="2">WYL domain-containing protein</fullName>
    </submittedName>
</protein>
<feature type="domain" description="WCX" evidence="1">
    <location>
        <begin position="12"/>
        <end position="60"/>
    </location>
</feature>
<accession>A0A5R9FBF1</accession>
<dbReference type="EMBL" id="VBZC01000062">
    <property type="protein sequence ID" value="TLS41102.1"/>
    <property type="molecule type" value="Genomic_DNA"/>
</dbReference>
<sequence>MSCARTPTASVDTDGWTVATVPIESVGHAHAEFLGLGTGIEVLEPAELRERIAATVAALARTYA</sequence>
<proteinExistence type="predicted"/>
<evidence type="ECO:0000313" key="3">
    <source>
        <dbReference type="Proteomes" id="UP000305906"/>
    </source>
</evidence>
<reference evidence="2 3" key="1">
    <citation type="submission" date="2019-05" db="EMBL/GenBank/DDBJ databases">
        <title>Streptomyces sp. NEAU-C151, a novel actinomycete isolated from soil.</title>
        <authorList>
            <person name="Han L."/>
            <person name="Jiang H."/>
        </authorList>
    </citation>
    <scope>NUCLEOTIDE SEQUENCE [LARGE SCALE GENOMIC DNA]</scope>
    <source>
        <strain evidence="2 3">NEAU-C151</strain>
    </source>
</reference>
<dbReference type="AlphaFoldDB" id="A0A5R9FBF1"/>
<evidence type="ECO:0000313" key="2">
    <source>
        <dbReference type="EMBL" id="TLS41102.1"/>
    </source>
</evidence>
<name>A0A5R9FBF1_9ACTN</name>
<dbReference type="Pfam" id="PF25583">
    <property type="entry name" value="WCX"/>
    <property type="match status" value="1"/>
</dbReference>
<dbReference type="Proteomes" id="UP000305906">
    <property type="component" value="Unassembled WGS sequence"/>
</dbReference>
<organism evidence="2 3">
    <name type="scientific">Streptomyces montanus</name>
    <dbReference type="NCBI Taxonomy" id="2580423"/>
    <lineage>
        <taxon>Bacteria</taxon>
        <taxon>Bacillati</taxon>
        <taxon>Actinomycetota</taxon>
        <taxon>Actinomycetes</taxon>
        <taxon>Kitasatosporales</taxon>
        <taxon>Streptomycetaceae</taxon>
        <taxon>Streptomyces</taxon>
    </lineage>
</organism>
<keyword evidence="3" id="KW-1185">Reference proteome</keyword>
<evidence type="ECO:0000259" key="1">
    <source>
        <dbReference type="Pfam" id="PF25583"/>
    </source>
</evidence>
<gene>
    <name evidence="2" type="ORF">FE633_38080</name>
</gene>
<dbReference type="InterPro" id="IPR057727">
    <property type="entry name" value="WCX_dom"/>
</dbReference>
<comment type="caution">
    <text evidence="2">The sequence shown here is derived from an EMBL/GenBank/DDBJ whole genome shotgun (WGS) entry which is preliminary data.</text>
</comment>